<organism evidence="2 3">
    <name type="scientific">Nezara viridula</name>
    <name type="common">Southern green stink bug</name>
    <name type="synonym">Cimex viridulus</name>
    <dbReference type="NCBI Taxonomy" id="85310"/>
    <lineage>
        <taxon>Eukaryota</taxon>
        <taxon>Metazoa</taxon>
        <taxon>Ecdysozoa</taxon>
        <taxon>Arthropoda</taxon>
        <taxon>Hexapoda</taxon>
        <taxon>Insecta</taxon>
        <taxon>Pterygota</taxon>
        <taxon>Neoptera</taxon>
        <taxon>Paraneoptera</taxon>
        <taxon>Hemiptera</taxon>
        <taxon>Heteroptera</taxon>
        <taxon>Panheteroptera</taxon>
        <taxon>Pentatomomorpha</taxon>
        <taxon>Pentatomoidea</taxon>
        <taxon>Pentatomidae</taxon>
        <taxon>Pentatominae</taxon>
        <taxon>Nezara</taxon>
    </lineage>
</organism>
<evidence type="ECO:0000313" key="3">
    <source>
        <dbReference type="Proteomes" id="UP001152798"/>
    </source>
</evidence>
<dbReference type="Proteomes" id="UP001152798">
    <property type="component" value="Chromosome 1"/>
</dbReference>
<dbReference type="AlphaFoldDB" id="A0A9P0E8U9"/>
<name>A0A9P0E8U9_NEZVI</name>
<gene>
    <name evidence="2" type="ORF">NEZAVI_LOCUS2980</name>
</gene>
<feature type="region of interest" description="Disordered" evidence="1">
    <location>
        <begin position="104"/>
        <end position="123"/>
    </location>
</feature>
<feature type="region of interest" description="Disordered" evidence="1">
    <location>
        <begin position="1"/>
        <end position="67"/>
    </location>
</feature>
<accession>A0A9P0E8U9</accession>
<feature type="compositionally biased region" description="Low complexity" evidence="1">
    <location>
        <begin position="27"/>
        <end position="42"/>
    </location>
</feature>
<reference evidence="2" key="1">
    <citation type="submission" date="2022-01" db="EMBL/GenBank/DDBJ databases">
        <authorList>
            <person name="King R."/>
        </authorList>
    </citation>
    <scope>NUCLEOTIDE SEQUENCE</scope>
</reference>
<keyword evidence="3" id="KW-1185">Reference proteome</keyword>
<sequence>MGGSESINLNTLSLKGHPVGTGQVLHPPGEGPAAVGGLALGPHRPPGEGEPREQPAATHRCHQPGPQSITVLEFRSIRHTTDVILDTTMDVYYPVNIDSGLEPLLPRYPSHISGSTPKRGAPA</sequence>
<evidence type="ECO:0000256" key="1">
    <source>
        <dbReference type="SAM" id="MobiDB-lite"/>
    </source>
</evidence>
<dbReference type="EMBL" id="OV725077">
    <property type="protein sequence ID" value="CAH1392095.1"/>
    <property type="molecule type" value="Genomic_DNA"/>
</dbReference>
<protein>
    <submittedName>
        <fullName evidence="2">Uncharacterized protein</fullName>
    </submittedName>
</protein>
<feature type="compositionally biased region" description="Polar residues" evidence="1">
    <location>
        <begin position="1"/>
        <end position="13"/>
    </location>
</feature>
<proteinExistence type="predicted"/>
<evidence type="ECO:0000313" key="2">
    <source>
        <dbReference type="EMBL" id="CAH1392095.1"/>
    </source>
</evidence>